<comment type="similarity">
    <text evidence="1">Belongs to the P(II) protein family.</text>
</comment>
<evidence type="ECO:0000313" key="2">
    <source>
        <dbReference type="EMBL" id="KNY27991.1"/>
    </source>
</evidence>
<dbReference type="EMBL" id="LGTC01000001">
    <property type="protein sequence ID" value="KNY27991.1"/>
    <property type="molecule type" value="Genomic_DNA"/>
</dbReference>
<reference evidence="3" key="1">
    <citation type="submission" date="2015-07" db="EMBL/GenBank/DDBJ databases">
        <title>Near-Complete Genome Sequence of the Cellulolytic Bacterium Bacteroides (Pseudobacteroides) cellulosolvens ATCC 35603.</title>
        <authorList>
            <person name="Dassa B."/>
            <person name="Utturkar S.M."/>
            <person name="Klingeman D.M."/>
            <person name="Hurt R.A."/>
            <person name="Keller M."/>
            <person name="Xu J."/>
            <person name="Reddy Y.H.K."/>
            <person name="Borovok I."/>
            <person name="Grinberg I.R."/>
            <person name="Lamed R."/>
            <person name="Zhivin O."/>
            <person name="Bayer E.A."/>
            <person name="Brown S.D."/>
        </authorList>
    </citation>
    <scope>NUCLEOTIDE SEQUENCE [LARGE SCALE GENOMIC DNA]</scope>
    <source>
        <strain evidence="3">DSM 2933</strain>
    </source>
</reference>
<dbReference type="PANTHER" id="PTHR30115:SF11">
    <property type="entry name" value="NITROGEN REGULATORY PROTEIN P-II HOMOLOG"/>
    <property type="match status" value="1"/>
</dbReference>
<evidence type="ECO:0000313" key="3">
    <source>
        <dbReference type="Proteomes" id="UP000036923"/>
    </source>
</evidence>
<dbReference type="GO" id="GO:0030234">
    <property type="term" value="F:enzyme regulator activity"/>
    <property type="evidence" value="ECO:0007669"/>
    <property type="project" value="InterPro"/>
</dbReference>
<dbReference type="GO" id="GO:0006808">
    <property type="term" value="P:regulation of nitrogen utilization"/>
    <property type="evidence" value="ECO:0007669"/>
    <property type="project" value="InterPro"/>
</dbReference>
<sequence>MKKIEAVIRPAKLEEIKDELNKYNIHGITISQVMGCGMQKGRKEYYRGTEVTLNLLAKVKIEIVIQDSQVEDVIKIISKEAKTGEVGDGKIFVYNVEEVIRIRTGEKGENAV</sequence>
<comment type="caution">
    <text evidence="2">The sequence shown here is derived from an EMBL/GenBank/DDBJ whole genome shotgun (WGS) entry which is preliminary data.</text>
</comment>
<dbReference type="InterPro" id="IPR002187">
    <property type="entry name" value="N-reg_PII"/>
</dbReference>
<dbReference type="InterPro" id="IPR011322">
    <property type="entry name" value="N-reg_PII-like_a/b"/>
</dbReference>
<dbReference type="AlphaFoldDB" id="A0A0L6JQ73"/>
<name>A0A0L6JQ73_9FIRM</name>
<dbReference type="InterPro" id="IPR015867">
    <property type="entry name" value="N-reg_PII/ATP_PRibTrfase_C"/>
</dbReference>
<gene>
    <name evidence="2" type="ORF">Bccel_3262</name>
</gene>
<dbReference type="PROSITE" id="PS51343">
    <property type="entry name" value="PII_GLNB_DOM"/>
    <property type="match status" value="1"/>
</dbReference>
<keyword evidence="3" id="KW-1185">Reference proteome</keyword>
<dbReference type="PANTHER" id="PTHR30115">
    <property type="entry name" value="NITROGEN REGULATORY PROTEIN P-II"/>
    <property type="match status" value="1"/>
</dbReference>
<organism evidence="2 3">
    <name type="scientific">Pseudobacteroides cellulosolvens ATCC 35603 = DSM 2933</name>
    <dbReference type="NCBI Taxonomy" id="398512"/>
    <lineage>
        <taxon>Bacteria</taxon>
        <taxon>Bacillati</taxon>
        <taxon>Bacillota</taxon>
        <taxon>Clostridia</taxon>
        <taxon>Eubacteriales</taxon>
        <taxon>Oscillospiraceae</taxon>
        <taxon>Pseudobacteroides</taxon>
    </lineage>
</organism>
<dbReference type="STRING" id="398512.Bccel_3262"/>
<dbReference type="OrthoDB" id="9802729at2"/>
<dbReference type="Proteomes" id="UP000036923">
    <property type="component" value="Unassembled WGS sequence"/>
</dbReference>
<dbReference type="SUPFAM" id="SSF54913">
    <property type="entry name" value="GlnB-like"/>
    <property type="match status" value="1"/>
</dbReference>
<protein>
    <submittedName>
        <fullName evidence="2">Nitrogen regulatory protein P-II</fullName>
    </submittedName>
</protein>
<dbReference type="RefSeq" id="WP_036939035.1">
    <property type="nucleotide sequence ID" value="NZ_JQKC01000008.1"/>
</dbReference>
<dbReference type="PROSITE" id="PS00638">
    <property type="entry name" value="PII_GLNB_CTER"/>
    <property type="match status" value="1"/>
</dbReference>
<dbReference type="InterPro" id="IPR017918">
    <property type="entry name" value="N-reg_PII_CS"/>
</dbReference>
<dbReference type="Gene3D" id="3.30.70.120">
    <property type="match status" value="1"/>
</dbReference>
<dbReference type="SMART" id="SM00938">
    <property type="entry name" value="P-II"/>
    <property type="match status" value="1"/>
</dbReference>
<proteinExistence type="inferred from homology"/>
<accession>A0A0L6JQ73</accession>
<dbReference type="GO" id="GO:0005524">
    <property type="term" value="F:ATP binding"/>
    <property type="evidence" value="ECO:0007669"/>
    <property type="project" value="TreeGrafter"/>
</dbReference>
<dbReference type="PATRIC" id="fig|398512.5.peg.3420"/>
<evidence type="ECO:0000256" key="1">
    <source>
        <dbReference type="RuleBase" id="RU003936"/>
    </source>
</evidence>
<dbReference type="GO" id="GO:0005829">
    <property type="term" value="C:cytosol"/>
    <property type="evidence" value="ECO:0007669"/>
    <property type="project" value="TreeGrafter"/>
</dbReference>
<dbReference type="PRINTS" id="PR00340">
    <property type="entry name" value="PIIGLNB"/>
</dbReference>
<dbReference type="Pfam" id="PF00543">
    <property type="entry name" value="P-II"/>
    <property type="match status" value="1"/>
</dbReference>
<dbReference type="eggNOG" id="COG0347">
    <property type="taxonomic scope" value="Bacteria"/>
</dbReference>